<dbReference type="Proteomes" id="UP001497516">
    <property type="component" value="Chromosome 3"/>
</dbReference>
<gene>
    <name evidence="1" type="ORF">LTRI10_LOCUS17161</name>
</gene>
<accession>A0AAV2DPM5</accession>
<evidence type="ECO:0000313" key="2">
    <source>
        <dbReference type="Proteomes" id="UP001497516"/>
    </source>
</evidence>
<reference evidence="1 2" key="1">
    <citation type="submission" date="2024-04" db="EMBL/GenBank/DDBJ databases">
        <authorList>
            <person name="Fracassetti M."/>
        </authorList>
    </citation>
    <scope>NUCLEOTIDE SEQUENCE [LARGE SCALE GENOMIC DNA]</scope>
</reference>
<organism evidence="1 2">
    <name type="scientific">Linum trigynum</name>
    <dbReference type="NCBI Taxonomy" id="586398"/>
    <lineage>
        <taxon>Eukaryota</taxon>
        <taxon>Viridiplantae</taxon>
        <taxon>Streptophyta</taxon>
        <taxon>Embryophyta</taxon>
        <taxon>Tracheophyta</taxon>
        <taxon>Spermatophyta</taxon>
        <taxon>Magnoliopsida</taxon>
        <taxon>eudicotyledons</taxon>
        <taxon>Gunneridae</taxon>
        <taxon>Pentapetalae</taxon>
        <taxon>rosids</taxon>
        <taxon>fabids</taxon>
        <taxon>Malpighiales</taxon>
        <taxon>Linaceae</taxon>
        <taxon>Linum</taxon>
    </lineage>
</organism>
<dbReference type="EMBL" id="OZ034816">
    <property type="protein sequence ID" value="CAL1375361.1"/>
    <property type="molecule type" value="Genomic_DNA"/>
</dbReference>
<sequence>MPSWGGNGTIPYEREAGTAAAACQSAGCSFPIPPSSMQEFLVAKKKIALLVFVCYEIMMEERERSIEEGGTVVSRVSSFPGFGEGWNLVVEGPGSAAVSSVFGTVESSLL</sequence>
<name>A0AAV2DPM5_9ROSI</name>
<dbReference type="AlphaFoldDB" id="A0AAV2DPM5"/>
<proteinExistence type="predicted"/>
<evidence type="ECO:0000313" key="1">
    <source>
        <dbReference type="EMBL" id="CAL1375361.1"/>
    </source>
</evidence>
<protein>
    <submittedName>
        <fullName evidence="1">Uncharacterized protein</fullName>
    </submittedName>
</protein>
<keyword evidence="2" id="KW-1185">Reference proteome</keyword>